<dbReference type="Proteomes" id="UP000199076">
    <property type="component" value="Unassembled WGS sequence"/>
</dbReference>
<dbReference type="InterPro" id="IPR028994">
    <property type="entry name" value="Integrin_alpha_N"/>
</dbReference>
<gene>
    <name evidence="1" type="ORF">SAMN05216218_108148</name>
</gene>
<dbReference type="RefSeq" id="WP_092692392.1">
    <property type="nucleotide sequence ID" value="NZ_FNBK01000008.1"/>
</dbReference>
<evidence type="ECO:0000313" key="2">
    <source>
        <dbReference type="Proteomes" id="UP000199076"/>
    </source>
</evidence>
<dbReference type="EMBL" id="FNBK01000008">
    <property type="protein sequence ID" value="SDF67899.1"/>
    <property type="molecule type" value="Genomic_DNA"/>
</dbReference>
<dbReference type="PROSITE" id="PS51318">
    <property type="entry name" value="TAT"/>
    <property type="match status" value="1"/>
</dbReference>
<accession>A0A1G7N3H7</accession>
<dbReference type="InterPro" id="IPR006311">
    <property type="entry name" value="TAT_signal"/>
</dbReference>
<evidence type="ECO:0008006" key="3">
    <source>
        <dbReference type="Google" id="ProtNLM"/>
    </source>
</evidence>
<protein>
    <recommendedName>
        <fullName evidence="3">Repeat domain-containing protein</fullName>
    </recommendedName>
</protein>
<dbReference type="STRING" id="660518.SAMN05216218_108148"/>
<dbReference type="PROSITE" id="PS51257">
    <property type="entry name" value="PROKAR_LIPOPROTEIN"/>
    <property type="match status" value="1"/>
</dbReference>
<evidence type="ECO:0000313" key="1">
    <source>
        <dbReference type="EMBL" id="SDF67899.1"/>
    </source>
</evidence>
<proteinExistence type="predicted"/>
<dbReference type="AlphaFoldDB" id="A0A1G7N3H7"/>
<sequence>MNTSRRRFLAGLGVTVGLTGCSGNPFEGTPTPTSASLSPDRQFGYTHVQPSGNRVLDGAGSVWETDPVTVDTVVRPRWIVALPGEAGSLWTVVGDGGDATTYRVADGEATELQSHRALAAGSPPLSYSVDGGPSLVRGGVTATRTHPVPTDKGVLSIADDGDLVLRRESETRRFSVDALRDGRIVHVTGSTYALLGDVTTRYGHAALGNRREGGSLVLFDASGPEVTVRTSVGPPDVIEGLAPIAADLDGDGQRELLVTVANGDDGARIAVYGQDGRRRATGPIYGPGWRHQLAVAPFGGGRLELAVTRKPHVDHVVEFYRLEDDSLSVVADYPNVQTHTYGSYNTDQALAGDFDDDGTVELLVPIVGQDVLLGLERTDTGAVTDWTQSLDAPLTANLAGVTLADGRIAVGTGTDRGLSVWQG</sequence>
<keyword evidence="2" id="KW-1185">Reference proteome</keyword>
<name>A0A1G7N3H7_9EURY</name>
<dbReference type="SUPFAM" id="SSF69318">
    <property type="entry name" value="Integrin alpha N-terminal domain"/>
    <property type="match status" value="1"/>
</dbReference>
<dbReference type="OrthoDB" id="221432at2157"/>
<organism evidence="1 2">
    <name type="scientific">Halorientalis regularis</name>
    <dbReference type="NCBI Taxonomy" id="660518"/>
    <lineage>
        <taxon>Archaea</taxon>
        <taxon>Methanobacteriati</taxon>
        <taxon>Methanobacteriota</taxon>
        <taxon>Stenosarchaea group</taxon>
        <taxon>Halobacteria</taxon>
        <taxon>Halobacteriales</taxon>
        <taxon>Haloarculaceae</taxon>
        <taxon>Halorientalis</taxon>
    </lineage>
</organism>
<reference evidence="2" key="1">
    <citation type="submission" date="2016-10" db="EMBL/GenBank/DDBJ databases">
        <authorList>
            <person name="Varghese N."/>
            <person name="Submissions S."/>
        </authorList>
    </citation>
    <scope>NUCLEOTIDE SEQUENCE [LARGE SCALE GENOMIC DNA]</scope>
    <source>
        <strain evidence="2">IBRC-M 10760</strain>
    </source>
</reference>